<evidence type="ECO:0000259" key="6">
    <source>
        <dbReference type="PROSITE" id="PS50188"/>
    </source>
</evidence>
<keyword evidence="3" id="KW-0862">Zinc</keyword>
<dbReference type="InterPro" id="IPR013083">
    <property type="entry name" value="Znf_RING/FYVE/PHD"/>
</dbReference>
<organism evidence="7 8">
    <name type="scientific">Aureococcus anophagefferens</name>
    <name type="common">Harmful bloom alga</name>
    <dbReference type="NCBI Taxonomy" id="44056"/>
    <lineage>
        <taxon>Eukaryota</taxon>
        <taxon>Sar</taxon>
        <taxon>Stramenopiles</taxon>
        <taxon>Ochrophyta</taxon>
        <taxon>Pelagophyceae</taxon>
        <taxon>Pelagomonadales</taxon>
        <taxon>Pelagomonadaceae</taxon>
        <taxon>Aureococcus</taxon>
    </lineage>
</organism>
<dbReference type="Gene3D" id="3.30.40.10">
    <property type="entry name" value="Zinc/RING finger domain, C3HC4 (zinc finger)"/>
    <property type="match status" value="1"/>
</dbReference>
<dbReference type="Gene3D" id="2.60.120.920">
    <property type="match status" value="1"/>
</dbReference>
<dbReference type="SUPFAM" id="SSF49899">
    <property type="entry name" value="Concanavalin A-like lectins/glucanases"/>
    <property type="match status" value="1"/>
</dbReference>
<dbReference type="InterPro" id="IPR001841">
    <property type="entry name" value="Znf_RING"/>
</dbReference>
<comment type="caution">
    <text evidence="7">The sequence shown here is derived from an EMBL/GenBank/DDBJ whole genome shotgun (WGS) entry which is preliminary data.</text>
</comment>
<dbReference type="InterPro" id="IPR043136">
    <property type="entry name" value="B30.2/SPRY_sf"/>
</dbReference>
<evidence type="ECO:0000256" key="1">
    <source>
        <dbReference type="ARBA" id="ARBA00022723"/>
    </source>
</evidence>
<dbReference type="PROSITE" id="PS50089">
    <property type="entry name" value="ZF_RING_2"/>
    <property type="match status" value="1"/>
</dbReference>
<evidence type="ECO:0000256" key="4">
    <source>
        <dbReference type="PROSITE-ProRule" id="PRU00175"/>
    </source>
</evidence>
<evidence type="ECO:0000259" key="5">
    <source>
        <dbReference type="PROSITE" id="PS50089"/>
    </source>
</evidence>
<dbReference type="InterPro" id="IPR003877">
    <property type="entry name" value="SPRY_dom"/>
</dbReference>
<evidence type="ECO:0000313" key="7">
    <source>
        <dbReference type="EMBL" id="KAK7234063.1"/>
    </source>
</evidence>
<feature type="domain" description="RING-type" evidence="5">
    <location>
        <begin position="15"/>
        <end position="56"/>
    </location>
</feature>
<dbReference type="InterPro" id="IPR018957">
    <property type="entry name" value="Znf_C3HC4_RING-type"/>
</dbReference>
<keyword evidence="8" id="KW-1185">Reference proteome</keyword>
<gene>
    <name evidence="7" type="ORF">SO694_00146032</name>
</gene>
<dbReference type="PANTHER" id="PTHR13363:SF5">
    <property type="entry name" value="E3 UBIQUITIN-PROTEIN LIGASE RNF123"/>
    <property type="match status" value="1"/>
</dbReference>
<dbReference type="SUPFAM" id="SSF57850">
    <property type="entry name" value="RING/U-box"/>
    <property type="match status" value="1"/>
</dbReference>
<dbReference type="InterPro" id="IPR001870">
    <property type="entry name" value="B30.2/SPRY"/>
</dbReference>
<evidence type="ECO:0008006" key="9">
    <source>
        <dbReference type="Google" id="ProtNLM"/>
    </source>
</evidence>
<keyword evidence="1" id="KW-0479">Metal-binding</keyword>
<dbReference type="InterPro" id="IPR045129">
    <property type="entry name" value="RNF123/RKP/RSPRY1"/>
</dbReference>
<evidence type="ECO:0000256" key="3">
    <source>
        <dbReference type="ARBA" id="ARBA00022833"/>
    </source>
</evidence>
<dbReference type="PROSITE" id="PS50188">
    <property type="entry name" value="B302_SPRY"/>
    <property type="match status" value="1"/>
</dbReference>
<dbReference type="PANTHER" id="PTHR13363">
    <property type="entry name" value="RING FINGER AND SRY DOMAIN-CONTAINING"/>
    <property type="match status" value="1"/>
</dbReference>
<feature type="domain" description="B30.2/SPRY" evidence="6">
    <location>
        <begin position="142"/>
        <end position="329"/>
    </location>
</feature>
<proteinExistence type="predicted"/>
<reference evidence="7 8" key="1">
    <citation type="submission" date="2024-03" db="EMBL/GenBank/DDBJ databases">
        <title>Aureococcus anophagefferens CCMP1851 and Kratosvirus quantuckense: Draft genome of a second virus-susceptible host strain in the model system.</title>
        <authorList>
            <person name="Chase E."/>
            <person name="Truchon A.R."/>
            <person name="Schepens W."/>
            <person name="Wilhelm S.W."/>
        </authorList>
    </citation>
    <scope>NUCLEOTIDE SEQUENCE [LARGE SCALE GENOMIC DNA]</scope>
    <source>
        <strain evidence="7 8">CCMP1851</strain>
    </source>
</reference>
<name>A0ABR1FND5_AURAN</name>
<dbReference type="SMART" id="SM00449">
    <property type="entry name" value="SPRY"/>
    <property type="match status" value="1"/>
</dbReference>
<dbReference type="Pfam" id="PF00622">
    <property type="entry name" value="SPRY"/>
    <property type="match status" value="1"/>
</dbReference>
<sequence>MTTRPASEVSREYDCAICLSTPEGQVHQCRNGHLFCAECLTEHRNKHRGTQCPTCRVALPSEPIRNLVAENAIARRPTVCAFCNLNTTVGELRAHVGRCPKRKVPCVAAGDGCMWNGLVVGERAAHEKACTFAICRKMLEPLKCELAESKRECAALRSRLEVPLASIYPGGAIRVTGDGLWRMYSDEETFATAGWPSLALKGGKWYYEVTILEDCEYPQFGWARQGFAAGAGDGCGDDERSYACDGHRCKLWHASEFQDWLEDEDAKWEPGDVVGCLLDLDQGQIHFSVNGDYDEDEPAFVDVPVLSGYFPCLTMKGGLVKVNFGARDFARFKPHGDDGPEVQGPPDGYNAVAHHDMYEYDLA</sequence>
<evidence type="ECO:0000256" key="2">
    <source>
        <dbReference type="ARBA" id="ARBA00022771"/>
    </source>
</evidence>
<dbReference type="EMBL" id="JBBJCI010000348">
    <property type="protein sequence ID" value="KAK7234063.1"/>
    <property type="molecule type" value="Genomic_DNA"/>
</dbReference>
<accession>A0ABR1FND5</accession>
<protein>
    <recommendedName>
        <fullName evidence="9">RING-type domain-containing protein</fullName>
    </recommendedName>
</protein>
<keyword evidence="2 4" id="KW-0863">Zinc-finger</keyword>
<dbReference type="InterPro" id="IPR013320">
    <property type="entry name" value="ConA-like_dom_sf"/>
</dbReference>
<dbReference type="Pfam" id="PF00097">
    <property type="entry name" value="zf-C3HC4"/>
    <property type="match status" value="1"/>
</dbReference>
<dbReference type="Proteomes" id="UP001363151">
    <property type="component" value="Unassembled WGS sequence"/>
</dbReference>
<evidence type="ECO:0000313" key="8">
    <source>
        <dbReference type="Proteomes" id="UP001363151"/>
    </source>
</evidence>